<evidence type="ECO:0000313" key="5">
    <source>
        <dbReference type="Proteomes" id="UP000198406"/>
    </source>
</evidence>
<evidence type="ECO:0000313" key="4">
    <source>
        <dbReference type="EMBL" id="GAX09291.1"/>
    </source>
</evidence>
<dbReference type="PANTHER" id="PTHR11839:SF18">
    <property type="entry name" value="NUDIX HYDROLASE DOMAIN-CONTAINING PROTEIN"/>
    <property type="match status" value="1"/>
</dbReference>
<dbReference type="EMBL" id="BDSP01000005">
    <property type="protein sequence ID" value="GAX09291.1"/>
    <property type="molecule type" value="Genomic_DNA"/>
</dbReference>
<name>A0A1Z5J681_FISSO</name>
<reference evidence="4 5" key="1">
    <citation type="journal article" date="2015" name="Plant Cell">
        <title>Oil accumulation by the oleaginous diatom Fistulifera solaris as revealed by the genome and transcriptome.</title>
        <authorList>
            <person name="Tanaka T."/>
            <person name="Maeda Y."/>
            <person name="Veluchamy A."/>
            <person name="Tanaka M."/>
            <person name="Abida H."/>
            <person name="Marechal E."/>
            <person name="Bowler C."/>
            <person name="Muto M."/>
            <person name="Sunaga Y."/>
            <person name="Tanaka M."/>
            <person name="Yoshino T."/>
            <person name="Taniguchi T."/>
            <person name="Fukuda Y."/>
            <person name="Nemoto M."/>
            <person name="Matsumoto M."/>
            <person name="Wong P.S."/>
            <person name="Aburatani S."/>
            <person name="Fujibuchi W."/>
        </authorList>
    </citation>
    <scope>NUCLEOTIDE SEQUENCE [LARGE SCALE GENOMIC DNA]</scope>
    <source>
        <strain evidence="4 5">JPCC DA0580</strain>
    </source>
</reference>
<accession>A0A1Z5J681</accession>
<dbReference type="GO" id="GO:0019693">
    <property type="term" value="P:ribose phosphate metabolic process"/>
    <property type="evidence" value="ECO:0007669"/>
    <property type="project" value="TreeGrafter"/>
</dbReference>
<comment type="caution">
    <text evidence="4">The sequence shown here is derived from an EMBL/GenBank/DDBJ whole genome shotgun (WGS) entry which is preliminary data.</text>
</comment>
<dbReference type="Proteomes" id="UP000198406">
    <property type="component" value="Unassembled WGS sequence"/>
</dbReference>
<keyword evidence="2" id="KW-0378">Hydrolase</keyword>
<dbReference type="OrthoDB" id="10249920at2759"/>
<evidence type="ECO:0000256" key="1">
    <source>
        <dbReference type="ARBA" id="ARBA00001946"/>
    </source>
</evidence>
<sequence length="312" mass="34378">MRRKNPNPNLSVLGSQEVIERTTTRGTKKQIGLNMDDQHEALFFEYKGKKVPVTVSPGVAQADAIKALNSEIFTRWHHRCENQQDKNGNYMQIHGVEIQSIDIFGARGVGFIKIKSDCTLENDSSNAQSHHRIPGICFLRGDAVAILVALHCFEDDSVHSLLVDQPRVPIGQVSTLEIPAGMLDDHAETVTGIAAQEMKEECGIEIHAGDLVDLTALACESAVTSGSLPALSIPPSPGGCDESVRYMYLELSVSKAELEEMRGRLGLREHGEFISLRVVPMEQLWQVSGDAKAMIALFLLQELRRVSKMNHV</sequence>
<dbReference type="GO" id="GO:0080042">
    <property type="term" value="F:ADP-glucose pyrophosphohydrolase activity"/>
    <property type="evidence" value="ECO:0007669"/>
    <property type="project" value="TreeGrafter"/>
</dbReference>
<dbReference type="PANTHER" id="PTHR11839">
    <property type="entry name" value="UDP/ADP-SUGAR PYROPHOSPHATASE"/>
    <property type="match status" value="1"/>
</dbReference>
<dbReference type="PROSITE" id="PS51462">
    <property type="entry name" value="NUDIX"/>
    <property type="match status" value="1"/>
</dbReference>
<organism evidence="4 5">
    <name type="scientific">Fistulifera solaris</name>
    <name type="common">Oleaginous diatom</name>
    <dbReference type="NCBI Taxonomy" id="1519565"/>
    <lineage>
        <taxon>Eukaryota</taxon>
        <taxon>Sar</taxon>
        <taxon>Stramenopiles</taxon>
        <taxon>Ochrophyta</taxon>
        <taxon>Bacillariophyta</taxon>
        <taxon>Bacillariophyceae</taxon>
        <taxon>Bacillariophycidae</taxon>
        <taxon>Naviculales</taxon>
        <taxon>Naviculaceae</taxon>
        <taxon>Fistulifera</taxon>
    </lineage>
</organism>
<evidence type="ECO:0000259" key="3">
    <source>
        <dbReference type="PROSITE" id="PS51462"/>
    </source>
</evidence>
<dbReference type="Gene3D" id="3.90.79.10">
    <property type="entry name" value="Nucleoside Triphosphate Pyrophosphohydrolase"/>
    <property type="match status" value="1"/>
</dbReference>
<gene>
    <name evidence="4" type="ORF">FisN_17Lh039</name>
</gene>
<evidence type="ECO:0000256" key="2">
    <source>
        <dbReference type="ARBA" id="ARBA00022801"/>
    </source>
</evidence>
<dbReference type="GO" id="GO:0006753">
    <property type="term" value="P:nucleoside phosphate metabolic process"/>
    <property type="evidence" value="ECO:0007669"/>
    <property type="project" value="TreeGrafter"/>
</dbReference>
<dbReference type="InParanoid" id="A0A1Z5J681"/>
<proteinExistence type="predicted"/>
<comment type="cofactor">
    <cofactor evidence="1">
        <name>Mg(2+)</name>
        <dbReference type="ChEBI" id="CHEBI:18420"/>
    </cofactor>
</comment>
<dbReference type="SUPFAM" id="SSF55811">
    <property type="entry name" value="Nudix"/>
    <property type="match status" value="1"/>
</dbReference>
<feature type="domain" description="Nudix hydrolase" evidence="3">
    <location>
        <begin position="139"/>
        <end position="304"/>
    </location>
</feature>
<dbReference type="InterPro" id="IPR015797">
    <property type="entry name" value="NUDIX_hydrolase-like_dom_sf"/>
</dbReference>
<protein>
    <recommendedName>
        <fullName evidence="3">Nudix hydrolase domain-containing protein</fullName>
    </recommendedName>
</protein>
<keyword evidence="5" id="KW-1185">Reference proteome</keyword>
<dbReference type="AlphaFoldDB" id="A0A1Z5J681"/>
<dbReference type="CDD" id="cd03424">
    <property type="entry name" value="NUDIX_ADPRase_Nudt5_UGPPase_Nudt14"/>
    <property type="match status" value="1"/>
</dbReference>
<dbReference type="InterPro" id="IPR000086">
    <property type="entry name" value="NUDIX_hydrolase_dom"/>
</dbReference>
<dbReference type="GO" id="GO:0080041">
    <property type="term" value="F:ADP-ribose pyrophosphohydrolase activity"/>
    <property type="evidence" value="ECO:0007669"/>
    <property type="project" value="TreeGrafter"/>
</dbReference>